<keyword evidence="2" id="KW-1185">Reference proteome</keyword>
<name>A0ACC0W0A8_9STRA</name>
<evidence type="ECO:0000313" key="1">
    <source>
        <dbReference type="EMBL" id="KAI9912233.1"/>
    </source>
</evidence>
<dbReference type="Proteomes" id="UP001163321">
    <property type="component" value="Chromosome 5"/>
</dbReference>
<reference evidence="1 2" key="1">
    <citation type="journal article" date="2022" name="bioRxiv">
        <title>The genome of the oomycete Peronosclerospora sorghi, a cosmopolitan pathogen of maize and sorghum, is inflated with dispersed pseudogenes.</title>
        <authorList>
            <person name="Fletcher K."/>
            <person name="Martin F."/>
            <person name="Isakeit T."/>
            <person name="Cavanaugh K."/>
            <person name="Magill C."/>
            <person name="Michelmore R."/>
        </authorList>
    </citation>
    <scope>NUCLEOTIDE SEQUENCE [LARGE SCALE GENOMIC DNA]</scope>
    <source>
        <strain evidence="1">P6</strain>
    </source>
</reference>
<accession>A0ACC0W0A8</accession>
<comment type="caution">
    <text evidence="1">The sequence shown here is derived from an EMBL/GenBank/DDBJ whole genome shotgun (WGS) entry which is preliminary data.</text>
</comment>
<sequence length="171" mass="19438">MPITTPYPVVLPFDKKREMAKVMSNTVYVYDFLELIEYDLLRQWRKYVQQRTRGGGSKITIPNLLMETRELILDATGKALSDTTRPRGQNDIGMVTWLLTLYTPEFQDGREPSFITNPCSESTTLIFLSSDAIDSNDATRCIFLGRGSSPPLRYPLSSPLGALKEKPWINQ</sequence>
<dbReference type="EMBL" id="CM047584">
    <property type="protein sequence ID" value="KAI9912233.1"/>
    <property type="molecule type" value="Genomic_DNA"/>
</dbReference>
<gene>
    <name evidence="1" type="ORF">PsorP6_008706</name>
</gene>
<protein>
    <submittedName>
        <fullName evidence="1">Uncharacterized protein</fullName>
    </submittedName>
</protein>
<evidence type="ECO:0000313" key="2">
    <source>
        <dbReference type="Proteomes" id="UP001163321"/>
    </source>
</evidence>
<organism evidence="1 2">
    <name type="scientific">Peronosclerospora sorghi</name>
    <dbReference type="NCBI Taxonomy" id="230839"/>
    <lineage>
        <taxon>Eukaryota</taxon>
        <taxon>Sar</taxon>
        <taxon>Stramenopiles</taxon>
        <taxon>Oomycota</taxon>
        <taxon>Peronosporomycetes</taxon>
        <taxon>Peronosporales</taxon>
        <taxon>Peronosporaceae</taxon>
        <taxon>Peronosclerospora</taxon>
    </lineage>
</organism>
<proteinExistence type="predicted"/>